<organism evidence="3 4">
    <name type="scientific">Coffea arabica</name>
    <name type="common">Arabian coffee</name>
    <dbReference type="NCBI Taxonomy" id="13443"/>
    <lineage>
        <taxon>Eukaryota</taxon>
        <taxon>Viridiplantae</taxon>
        <taxon>Streptophyta</taxon>
        <taxon>Embryophyta</taxon>
        <taxon>Tracheophyta</taxon>
        <taxon>Spermatophyta</taxon>
        <taxon>Magnoliopsida</taxon>
        <taxon>eudicotyledons</taxon>
        <taxon>Gunneridae</taxon>
        <taxon>Pentapetalae</taxon>
        <taxon>asterids</taxon>
        <taxon>lamiids</taxon>
        <taxon>Gentianales</taxon>
        <taxon>Rubiaceae</taxon>
        <taxon>Ixoroideae</taxon>
        <taxon>Gardenieae complex</taxon>
        <taxon>Bertiereae - Coffeeae clade</taxon>
        <taxon>Coffeeae</taxon>
        <taxon>Coffea</taxon>
    </lineage>
</organism>
<evidence type="ECO:0000256" key="1">
    <source>
        <dbReference type="SAM" id="MobiDB-lite"/>
    </source>
</evidence>
<keyword evidence="2" id="KW-0472">Membrane</keyword>
<dbReference type="AlphaFoldDB" id="A0A6P6U9D7"/>
<keyword evidence="3" id="KW-1185">Reference proteome</keyword>
<feature type="compositionally biased region" description="Polar residues" evidence="1">
    <location>
        <begin position="288"/>
        <end position="307"/>
    </location>
</feature>
<accession>A0A6P6U9D7</accession>
<feature type="region of interest" description="Disordered" evidence="1">
    <location>
        <begin position="138"/>
        <end position="158"/>
    </location>
</feature>
<proteinExistence type="predicted"/>
<evidence type="ECO:0000313" key="3">
    <source>
        <dbReference type="Proteomes" id="UP001652660"/>
    </source>
</evidence>
<name>A0A6P6U9D7_COFAR</name>
<evidence type="ECO:0000256" key="2">
    <source>
        <dbReference type="SAM" id="Phobius"/>
    </source>
</evidence>
<feature type="region of interest" description="Disordered" evidence="1">
    <location>
        <begin position="277"/>
        <end position="318"/>
    </location>
</feature>
<dbReference type="InterPro" id="IPR045884">
    <property type="entry name" value="At5g59350-like"/>
</dbReference>
<gene>
    <name evidence="4" type="primary">LOC113708772</name>
</gene>
<reference evidence="4" key="2">
    <citation type="submission" date="2025-08" db="UniProtKB">
        <authorList>
            <consortium name="RefSeq"/>
        </authorList>
    </citation>
    <scope>IDENTIFICATION</scope>
    <source>
        <tissue evidence="4">Leaves</tissue>
    </source>
</reference>
<dbReference type="PANTHER" id="PTHR34054">
    <property type="entry name" value="EXPRESSED PROTEIN"/>
    <property type="match status" value="1"/>
</dbReference>
<dbReference type="RefSeq" id="XP_027087173.1">
    <property type="nucleotide sequence ID" value="XM_027231372.2"/>
</dbReference>
<feature type="compositionally biased region" description="Basic and acidic residues" evidence="1">
    <location>
        <begin position="142"/>
        <end position="152"/>
    </location>
</feature>
<dbReference type="PANTHER" id="PTHR34054:SF16">
    <property type="entry name" value="MEMBRANE LIPOPROTEIN"/>
    <property type="match status" value="1"/>
</dbReference>
<feature type="transmembrane region" description="Helical" evidence="2">
    <location>
        <begin position="6"/>
        <end position="30"/>
    </location>
</feature>
<reference evidence="3" key="1">
    <citation type="journal article" date="2025" name="Foods">
        <title>Unveiling the Microbial Signatures of Arabica Coffee Cherries: Insights into Ripeness Specific Diversity, Functional Traits, and Implications for Quality and Safety.</title>
        <authorList>
            <consortium name="RefSeq"/>
            <person name="Tenea G.N."/>
            <person name="Cifuentes V."/>
            <person name="Reyes P."/>
            <person name="Cevallos-Vallejos M."/>
        </authorList>
    </citation>
    <scope>NUCLEOTIDE SEQUENCE [LARGE SCALE GENOMIC DNA]</scope>
</reference>
<sequence>MGSFSGLGIGLSFVFGCIFLGLVAELYYLLWWKKRINNREIEDHFTNYAAEISYLFCWKKSNSTDSSRNDTQELAASVINSEVNGHENDLELGGNGKDGSMQFKGFGEESVESELMRLHNLCGPPRFLFTIKEETKEDLESDDGKSRGDRSRKGSRTRSLSDIIIAVDTPFRTPLPSPPLKTPSLDSYSNIHGFNPLFESITEAELNKLRSSPPPKFKFLRDAEEKLIRRLVEEAERMALKNGGCVRDSVIQPSPNGTVITEEVDGSYVALIGKDKERELQQQQQQQPSLCHSTPSQVLPLASSPSTFRLADAKSGMQ</sequence>
<dbReference type="Proteomes" id="UP001652660">
    <property type="component" value="Chromosome 1e"/>
</dbReference>
<dbReference type="OrthoDB" id="1707227at2759"/>
<keyword evidence="2" id="KW-0812">Transmembrane</keyword>
<evidence type="ECO:0000313" key="4">
    <source>
        <dbReference type="RefSeq" id="XP_027087173.1"/>
    </source>
</evidence>
<keyword evidence="2" id="KW-1133">Transmembrane helix</keyword>
<protein>
    <submittedName>
        <fullName evidence="4">Uncharacterized protein</fullName>
    </submittedName>
</protein>
<dbReference type="GeneID" id="113708772"/>